<evidence type="ECO:0000313" key="3">
    <source>
        <dbReference type="Proteomes" id="UP000409147"/>
    </source>
</evidence>
<keyword evidence="2" id="KW-0456">Lyase</keyword>
<accession>A0A564UA24</accession>
<dbReference type="AlphaFoldDB" id="A0A564UA24"/>
<dbReference type="Gene3D" id="3.10.180.10">
    <property type="entry name" value="2,3-Dihydroxybiphenyl 1,2-Dioxygenase, domain 1"/>
    <property type="match status" value="1"/>
</dbReference>
<dbReference type="EMBL" id="CABHNB010000038">
    <property type="protein sequence ID" value="VUX16182.1"/>
    <property type="molecule type" value="Genomic_DNA"/>
</dbReference>
<dbReference type="RefSeq" id="WP_144369432.1">
    <property type="nucleotide sequence ID" value="NZ_CABHNB010000038.1"/>
</dbReference>
<reference evidence="2 3" key="1">
    <citation type="submission" date="2019-07" db="EMBL/GenBank/DDBJ databases">
        <authorList>
            <person name="Hibberd C M."/>
            <person name="Gehrig L. J."/>
            <person name="Chang H.-W."/>
            <person name="Venkatesh S."/>
        </authorList>
    </citation>
    <scope>NUCLEOTIDE SEQUENCE [LARGE SCALE GENOMIC DNA]</scope>
    <source>
        <strain evidence="2">Ruminococcus_obeum_SSTS_Bg7063</strain>
    </source>
</reference>
<feature type="domain" description="Glyoxalase/fosfomycin resistance/dioxygenase" evidence="1">
    <location>
        <begin position="5"/>
        <end position="111"/>
    </location>
</feature>
<name>A0A564UA24_9FIRM</name>
<sequence>MVQELDHIALIVSSEDSLRFYEKLGFRETERFERSYDIVVFMTCGNITLEIFVDPNHPERVNSPEAKGLRHVAVTVDKIEDLNMEMEEIRTDWFGRRFTFVKDPDGLPIEIKECGSTLK</sequence>
<proteinExistence type="predicted"/>
<evidence type="ECO:0000259" key="1">
    <source>
        <dbReference type="Pfam" id="PF00903"/>
    </source>
</evidence>
<dbReference type="GO" id="GO:0016829">
    <property type="term" value="F:lyase activity"/>
    <property type="evidence" value="ECO:0007669"/>
    <property type="project" value="UniProtKB-KW"/>
</dbReference>
<gene>
    <name evidence="2" type="ORF">ROSSTS7063_02560</name>
</gene>
<protein>
    <submittedName>
        <fullName evidence="2">Putative lyase</fullName>
    </submittedName>
</protein>
<dbReference type="SUPFAM" id="SSF54593">
    <property type="entry name" value="Glyoxalase/Bleomycin resistance protein/Dihydroxybiphenyl dioxygenase"/>
    <property type="match status" value="1"/>
</dbReference>
<dbReference type="InterPro" id="IPR029068">
    <property type="entry name" value="Glyas_Bleomycin-R_OHBP_Dase"/>
</dbReference>
<dbReference type="Pfam" id="PF00903">
    <property type="entry name" value="Glyoxalase"/>
    <property type="match status" value="1"/>
</dbReference>
<dbReference type="InterPro" id="IPR004360">
    <property type="entry name" value="Glyas_Fos-R_dOase_dom"/>
</dbReference>
<organism evidence="2 3">
    <name type="scientific">Blautia obeum</name>
    <dbReference type="NCBI Taxonomy" id="40520"/>
    <lineage>
        <taxon>Bacteria</taxon>
        <taxon>Bacillati</taxon>
        <taxon>Bacillota</taxon>
        <taxon>Clostridia</taxon>
        <taxon>Lachnospirales</taxon>
        <taxon>Lachnospiraceae</taxon>
        <taxon>Blautia</taxon>
    </lineage>
</organism>
<dbReference type="Proteomes" id="UP000409147">
    <property type="component" value="Unassembled WGS sequence"/>
</dbReference>
<keyword evidence="3" id="KW-1185">Reference proteome</keyword>
<evidence type="ECO:0000313" key="2">
    <source>
        <dbReference type="EMBL" id="VUX16182.1"/>
    </source>
</evidence>